<evidence type="ECO:0000313" key="2">
    <source>
        <dbReference type="EMBL" id="QEC75862.1"/>
    </source>
</evidence>
<evidence type="ECO:0000256" key="1">
    <source>
        <dbReference type="SAM" id="SignalP"/>
    </source>
</evidence>
<accession>A0A5B8VY40</accession>
<protein>
    <submittedName>
        <fullName evidence="2">Uncharacterized protein</fullName>
    </submittedName>
</protein>
<reference evidence="2 3" key="1">
    <citation type="journal article" date="2013" name="J. Microbiol.">
        <title>Mucilaginibacter ginsenosidivorax sp. nov., with ginsenoside converting activity isolated from sediment.</title>
        <authorList>
            <person name="Kim J.K."/>
            <person name="Choi T.E."/>
            <person name="Liu Q.M."/>
            <person name="Park H.Y."/>
            <person name="Yi T.H."/>
            <person name="Yoon M.H."/>
            <person name="Kim S.C."/>
            <person name="Im W.T."/>
        </authorList>
    </citation>
    <scope>NUCLEOTIDE SEQUENCE [LARGE SCALE GENOMIC DNA]</scope>
    <source>
        <strain evidence="2 3">KHI28</strain>
    </source>
</reference>
<dbReference type="Proteomes" id="UP000321362">
    <property type="component" value="Chromosome"/>
</dbReference>
<dbReference type="RefSeq" id="WP_147053048.1">
    <property type="nucleotide sequence ID" value="NZ_CP042437.1"/>
</dbReference>
<gene>
    <name evidence="2" type="ORF">FSB76_07845</name>
</gene>
<dbReference type="AlphaFoldDB" id="A0A5B8VY40"/>
<keyword evidence="1" id="KW-0732">Signal</keyword>
<feature type="chain" id="PRO_5022942647" evidence="1">
    <location>
        <begin position="21"/>
        <end position="446"/>
    </location>
</feature>
<dbReference type="KEGG" id="mgk:FSB76_07845"/>
<feature type="signal peptide" evidence="1">
    <location>
        <begin position="1"/>
        <end position="20"/>
    </location>
</feature>
<proteinExistence type="predicted"/>
<keyword evidence="3" id="KW-1185">Reference proteome</keyword>
<evidence type="ECO:0000313" key="3">
    <source>
        <dbReference type="Proteomes" id="UP000321362"/>
    </source>
</evidence>
<name>A0A5B8VY40_9SPHI</name>
<sequence>MMKRYLLTITVLLLFISANAQKYRTGFSINDSLCNVINAVQASAVGNYYVHSPAVSYVANVTVPPQSFTYTFNDQKFHKVFELENVLTYAYESIDLANTIDITFVHDAHSSIGIAMIKLTQPTILTQVREQASLMVKTTSVPFFYPLNDIRKRDALFGALMALVQRANWFAKTGTTDYDETLEPNWKKAKAEDTMQGYATFLSNNPNSLFRGYAAERIHDLDKTIKILDLDLGEFNINMTRTQFEEIILKKIRSYQTDDKLLKSFIQNFSFKYKDGAYGFRQTQRETWLYRNNDATSFGNEILDVVRYTRKGDKYMQLIMDFDDQITRVPNSDLINYIHIPVRIKLFRVKFDANDKVKSLDFSCILDPYQNYFQTVKLFEAGFGDPTNIINKHPTSYPFMSDWYHADFKGISKYSLSIDMQDITDAQTGNLTGPMVLIMTITADRP</sequence>
<organism evidence="2 3">
    <name type="scientific">Mucilaginibacter ginsenosidivorax</name>
    <dbReference type="NCBI Taxonomy" id="862126"/>
    <lineage>
        <taxon>Bacteria</taxon>
        <taxon>Pseudomonadati</taxon>
        <taxon>Bacteroidota</taxon>
        <taxon>Sphingobacteriia</taxon>
        <taxon>Sphingobacteriales</taxon>
        <taxon>Sphingobacteriaceae</taxon>
        <taxon>Mucilaginibacter</taxon>
    </lineage>
</organism>
<dbReference type="EMBL" id="CP042437">
    <property type="protein sequence ID" value="QEC75862.1"/>
    <property type="molecule type" value="Genomic_DNA"/>
</dbReference>